<comment type="similarity">
    <text evidence="1">Belongs to the short-chain dehydrogenases/reductases (SDR) family.</text>
</comment>
<dbReference type="InterPro" id="IPR036291">
    <property type="entry name" value="NAD(P)-bd_dom_sf"/>
</dbReference>
<evidence type="ECO:0000313" key="4">
    <source>
        <dbReference type="Proteomes" id="UP000700596"/>
    </source>
</evidence>
<dbReference type="EMBL" id="JAGMWT010000001">
    <property type="protein sequence ID" value="KAH7138977.1"/>
    <property type="molecule type" value="Genomic_DNA"/>
</dbReference>
<gene>
    <name evidence="3" type="ORF">B0J11DRAFT_477026</name>
</gene>
<dbReference type="PANTHER" id="PTHR24320:SF283">
    <property type="entry name" value="RETINOL DEHYDROGENASE 11"/>
    <property type="match status" value="1"/>
</dbReference>
<name>A0A9P9IYX9_9PLEO</name>
<evidence type="ECO:0000256" key="1">
    <source>
        <dbReference type="ARBA" id="ARBA00006484"/>
    </source>
</evidence>
<accession>A0A9P9IYX9</accession>
<evidence type="ECO:0000256" key="2">
    <source>
        <dbReference type="ARBA" id="ARBA00023002"/>
    </source>
</evidence>
<dbReference type="Gene3D" id="3.40.50.720">
    <property type="entry name" value="NAD(P)-binding Rossmann-like Domain"/>
    <property type="match status" value="1"/>
</dbReference>
<dbReference type="InterPro" id="IPR002347">
    <property type="entry name" value="SDR_fam"/>
</dbReference>
<dbReference type="OrthoDB" id="191139at2759"/>
<sequence length="320" mass="34191">MANQSFGFNTTSEEVTFSHSSQIANKTILITGISPGGLGLQTALALAPHSPALLILAARSPTALAAAKTEIAAVAPDVPIKHLTLDLSSFRTVRAAATELNGWSDVSGIDILVNNAGVMSTPWALSEDGVESQFATNHLGPWLFTNLIMEKIIQAKGRVVIVSSVGHMYGDVRFEDWNFENGKLYDPDVAYGQSKTANALNALSIVSKLGPKGVTAFSVHPGLVMTNITRAIPIETLQIKGFLDEEGKFTGIIPEKTISQGAATALAAALDPEIVDKNGAYLADCKVEHDNPVAEYAKSLENAERLWQLSERLTGEKFDF</sequence>
<comment type="caution">
    <text evidence="3">The sequence shown here is derived from an EMBL/GenBank/DDBJ whole genome shotgun (WGS) entry which is preliminary data.</text>
</comment>
<dbReference type="GO" id="GO:0016491">
    <property type="term" value="F:oxidoreductase activity"/>
    <property type="evidence" value="ECO:0007669"/>
    <property type="project" value="UniProtKB-KW"/>
</dbReference>
<reference evidence="3" key="1">
    <citation type="journal article" date="2021" name="Nat. Commun.">
        <title>Genetic determinants of endophytism in the Arabidopsis root mycobiome.</title>
        <authorList>
            <person name="Mesny F."/>
            <person name="Miyauchi S."/>
            <person name="Thiergart T."/>
            <person name="Pickel B."/>
            <person name="Atanasova L."/>
            <person name="Karlsson M."/>
            <person name="Huettel B."/>
            <person name="Barry K.W."/>
            <person name="Haridas S."/>
            <person name="Chen C."/>
            <person name="Bauer D."/>
            <person name="Andreopoulos W."/>
            <person name="Pangilinan J."/>
            <person name="LaButti K."/>
            <person name="Riley R."/>
            <person name="Lipzen A."/>
            <person name="Clum A."/>
            <person name="Drula E."/>
            <person name="Henrissat B."/>
            <person name="Kohler A."/>
            <person name="Grigoriev I.V."/>
            <person name="Martin F.M."/>
            <person name="Hacquard S."/>
        </authorList>
    </citation>
    <scope>NUCLEOTIDE SEQUENCE</scope>
    <source>
        <strain evidence="3">MPI-CAGE-CH-0243</strain>
    </source>
</reference>
<dbReference type="AlphaFoldDB" id="A0A9P9IYX9"/>
<keyword evidence="4" id="KW-1185">Reference proteome</keyword>
<keyword evidence="2" id="KW-0560">Oxidoreductase</keyword>
<dbReference type="Proteomes" id="UP000700596">
    <property type="component" value="Unassembled WGS sequence"/>
</dbReference>
<dbReference type="PANTHER" id="PTHR24320">
    <property type="entry name" value="RETINOL DEHYDROGENASE"/>
    <property type="match status" value="1"/>
</dbReference>
<organism evidence="3 4">
    <name type="scientific">Dendryphion nanum</name>
    <dbReference type="NCBI Taxonomy" id="256645"/>
    <lineage>
        <taxon>Eukaryota</taxon>
        <taxon>Fungi</taxon>
        <taxon>Dikarya</taxon>
        <taxon>Ascomycota</taxon>
        <taxon>Pezizomycotina</taxon>
        <taxon>Dothideomycetes</taxon>
        <taxon>Pleosporomycetidae</taxon>
        <taxon>Pleosporales</taxon>
        <taxon>Torulaceae</taxon>
        <taxon>Dendryphion</taxon>
    </lineage>
</organism>
<dbReference type="PRINTS" id="PR00081">
    <property type="entry name" value="GDHRDH"/>
</dbReference>
<proteinExistence type="inferred from homology"/>
<dbReference type="Pfam" id="PF00106">
    <property type="entry name" value="adh_short"/>
    <property type="match status" value="1"/>
</dbReference>
<protein>
    <submittedName>
        <fullName evidence="3">WW domain-containing oxidoreductase</fullName>
    </submittedName>
</protein>
<evidence type="ECO:0000313" key="3">
    <source>
        <dbReference type="EMBL" id="KAH7138977.1"/>
    </source>
</evidence>
<dbReference type="SUPFAM" id="SSF51735">
    <property type="entry name" value="NAD(P)-binding Rossmann-fold domains"/>
    <property type="match status" value="1"/>
</dbReference>